<organism evidence="1 2">
    <name type="scientific">Rhizophagus irregularis</name>
    <dbReference type="NCBI Taxonomy" id="588596"/>
    <lineage>
        <taxon>Eukaryota</taxon>
        <taxon>Fungi</taxon>
        <taxon>Fungi incertae sedis</taxon>
        <taxon>Mucoromycota</taxon>
        <taxon>Glomeromycotina</taxon>
        <taxon>Glomeromycetes</taxon>
        <taxon>Glomerales</taxon>
        <taxon>Glomeraceae</taxon>
        <taxon>Rhizophagus</taxon>
    </lineage>
</organism>
<evidence type="ECO:0000313" key="1">
    <source>
        <dbReference type="EMBL" id="CAB5320293.1"/>
    </source>
</evidence>
<reference evidence="1" key="1">
    <citation type="submission" date="2020-05" db="EMBL/GenBank/DDBJ databases">
        <authorList>
            <person name="Rincon C."/>
            <person name="Sanders R I."/>
            <person name="Robbins C."/>
            <person name="Chaturvedi A."/>
        </authorList>
    </citation>
    <scope>NUCLEOTIDE SEQUENCE</scope>
    <source>
        <strain evidence="1">CHB12</strain>
    </source>
</reference>
<dbReference type="Proteomes" id="UP000684084">
    <property type="component" value="Unassembled WGS sequence"/>
</dbReference>
<evidence type="ECO:0000313" key="2">
    <source>
        <dbReference type="Proteomes" id="UP000684084"/>
    </source>
</evidence>
<proteinExistence type="predicted"/>
<dbReference type="OrthoDB" id="10307955at2759"/>
<name>A0A915YRY8_9GLOM</name>
<dbReference type="VEuPathDB" id="FungiDB:RhiirFUN_012999"/>
<dbReference type="AlphaFoldDB" id="A0A915YRY8"/>
<comment type="caution">
    <text evidence="1">The sequence shown here is derived from an EMBL/GenBank/DDBJ whole genome shotgun (WGS) entry which is preliminary data.</text>
</comment>
<dbReference type="EMBL" id="CAGKOT010000003">
    <property type="protein sequence ID" value="CAB5320293.1"/>
    <property type="molecule type" value="Genomic_DNA"/>
</dbReference>
<accession>A0A915YRY8</accession>
<protein>
    <submittedName>
        <fullName evidence="1">Uncharacterized protein</fullName>
    </submittedName>
</protein>
<gene>
    <name evidence="1" type="ORF">CHRIB12_LOCUS2146</name>
</gene>
<sequence length="77" mass="9397">MNKKLLARKKLQIKIPYSRCINQQFGKCKNEQIILDFESLEFEFKKYKVGKLQLQTKKKFLKNRKYWQSIYFGITCI</sequence>